<dbReference type="Proteomes" id="UP000094849">
    <property type="component" value="Unassembled WGS sequence"/>
</dbReference>
<feature type="domain" description="Rubrerythrin diiron-binding" evidence="1">
    <location>
        <begin position="20"/>
        <end position="77"/>
    </location>
</feature>
<evidence type="ECO:0000259" key="1">
    <source>
        <dbReference type="Pfam" id="PF02915"/>
    </source>
</evidence>
<dbReference type="OrthoDB" id="7349688at2"/>
<organism evidence="2 3">
    <name type="scientific">Candidatus Thiodiazotropha endoloripes</name>
    <dbReference type="NCBI Taxonomy" id="1818881"/>
    <lineage>
        <taxon>Bacteria</taxon>
        <taxon>Pseudomonadati</taxon>
        <taxon>Pseudomonadota</taxon>
        <taxon>Gammaproteobacteria</taxon>
        <taxon>Chromatiales</taxon>
        <taxon>Sedimenticolaceae</taxon>
        <taxon>Candidatus Thiodiazotropha</taxon>
    </lineage>
</organism>
<dbReference type="EMBL" id="LVJZ01000003">
    <property type="protein sequence ID" value="ODB97499.1"/>
    <property type="molecule type" value="Genomic_DNA"/>
</dbReference>
<dbReference type="RefSeq" id="WP_069005265.1">
    <property type="nucleotide sequence ID" value="NZ_LVJW01000003.1"/>
</dbReference>
<dbReference type="InterPro" id="IPR003251">
    <property type="entry name" value="Rr_diiron-bd_dom"/>
</dbReference>
<dbReference type="InterPro" id="IPR009078">
    <property type="entry name" value="Ferritin-like_SF"/>
</dbReference>
<dbReference type="GO" id="GO:0046872">
    <property type="term" value="F:metal ion binding"/>
    <property type="evidence" value="ECO:0007669"/>
    <property type="project" value="InterPro"/>
</dbReference>
<dbReference type="GO" id="GO:0016491">
    <property type="term" value="F:oxidoreductase activity"/>
    <property type="evidence" value="ECO:0007669"/>
    <property type="project" value="InterPro"/>
</dbReference>
<evidence type="ECO:0000313" key="3">
    <source>
        <dbReference type="Proteomes" id="UP000094849"/>
    </source>
</evidence>
<dbReference type="InterPro" id="IPR012347">
    <property type="entry name" value="Ferritin-like"/>
</dbReference>
<evidence type="ECO:0000313" key="2">
    <source>
        <dbReference type="EMBL" id="ODB97499.1"/>
    </source>
</evidence>
<accession>A0A1E2URZ2</accession>
<proteinExistence type="predicted"/>
<keyword evidence="3" id="KW-1185">Reference proteome</keyword>
<gene>
    <name evidence="2" type="ORF">A3196_12485</name>
</gene>
<dbReference type="Gene3D" id="1.20.1260.10">
    <property type="match status" value="1"/>
</dbReference>
<dbReference type="PANTHER" id="PTHR33531">
    <property type="entry name" value="RUBRERYTHRIN SUBFAMILY"/>
    <property type="match status" value="1"/>
</dbReference>
<comment type="caution">
    <text evidence="2">The sequence shown here is derived from an EMBL/GenBank/DDBJ whole genome shotgun (WGS) entry which is preliminary data.</text>
</comment>
<dbReference type="SUPFAM" id="SSF47240">
    <property type="entry name" value="Ferritin-like"/>
    <property type="match status" value="1"/>
</dbReference>
<sequence>MSESHSSSYDRLKSKKSLAEILEVAIEFERTARDFYTNLIPKVSKQIRYLVEELAEEEQRHFDLFNELKNRPGLELQVQTLVEIPASDKKFSDAIHLPELGDRPDDQSVLQYALGREHAAMEQYHALAESTEDGPIKELFQFLANEETEHKNQLEKVYYETIHSGGV</sequence>
<feature type="domain" description="Rubrerythrin diiron-binding" evidence="1">
    <location>
        <begin position="109"/>
        <end position="158"/>
    </location>
</feature>
<dbReference type="STRING" id="1818881.A3196_12485"/>
<dbReference type="Pfam" id="PF02915">
    <property type="entry name" value="Rubrerythrin"/>
    <property type="match status" value="2"/>
</dbReference>
<protein>
    <submittedName>
        <fullName evidence="2">Rubrerythrin</fullName>
    </submittedName>
</protein>
<dbReference type="PANTHER" id="PTHR33531:SF7">
    <property type="entry name" value="HYPOTHETICAL MEMBRANE PROTEIN, CONSERVED"/>
    <property type="match status" value="1"/>
</dbReference>
<dbReference type="AlphaFoldDB" id="A0A1E2URZ2"/>
<name>A0A1E2URZ2_9GAMM</name>
<dbReference type="CDD" id="cd01045">
    <property type="entry name" value="Ferritin_like_AB"/>
    <property type="match status" value="1"/>
</dbReference>
<reference evidence="2 3" key="1">
    <citation type="submission" date="2016-03" db="EMBL/GenBank/DDBJ databases">
        <title>Chemosynthetic sulphur-oxidizing symbionts of marine invertebrate animals are capable of nitrogen fixation.</title>
        <authorList>
            <person name="Petersen J.M."/>
            <person name="Kemper A."/>
            <person name="Gruber-Vodicka H."/>
            <person name="Cardini U."/>
            <person name="Geest Mvander."/>
            <person name="Kleiner M."/>
            <person name="Bulgheresi S."/>
            <person name="Fussmann M."/>
            <person name="Herbold C."/>
            <person name="Seah B.K.B."/>
            <person name="Antony C.Paul."/>
            <person name="Liu D."/>
            <person name="Belitz A."/>
            <person name="Weber M."/>
        </authorList>
    </citation>
    <scope>NUCLEOTIDE SEQUENCE [LARGE SCALE GENOMIC DNA]</scope>
    <source>
        <strain evidence="2">G_D</strain>
    </source>
</reference>